<gene>
    <name evidence="7" type="ORF">SCL_2079</name>
</gene>
<evidence type="ECO:0000259" key="6">
    <source>
        <dbReference type="PROSITE" id="PS50887"/>
    </source>
</evidence>
<dbReference type="SMART" id="SM00091">
    <property type="entry name" value="PAS"/>
    <property type="match status" value="1"/>
</dbReference>
<accession>A0A1B4XHT6</accession>
<feature type="transmembrane region" description="Helical" evidence="2">
    <location>
        <begin position="6"/>
        <end position="27"/>
    </location>
</feature>
<dbReference type="FunCoup" id="A0A1B4XHT6">
    <property type="interactions" value="249"/>
</dbReference>
<dbReference type="Gene3D" id="3.20.20.450">
    <property type="entry name" value="EAL domain"/>
    <property type="match status" value="1"/>
</dbReference>
<keyword evidence="2" id="KW-0472">Membrane</keyword>
<dbReference type="CDD" id="cd01948">
    <property type="entry name" value="EAL"/>
    <property type="match status" value="1"/>
</dbReference>
<evidence type="ECO:0000256" key="1">
    <source>
        <dbReference type="ARBA" id="ARBA00001946"/>
    </source>
</evidence>
<dbReference type="Pfam" id="PF00563">
    <property type="entry name" value="EAL"/>
    <property type="match status" value="1"/>
</dbReference>
<feature type="domain" description="PAC" evidence="4">
    <location>
        <begin position="109"/>
        <end position="159"/>
    </location>
</feature>
<organism evidence="7 8">
    <name type="scientific">Sulfuricaulis limicola</name>
    <dbReference type="NCBI Taxonomy" id="1620215"/>
    <lineage>
        <taxon>Bacteria</taxon>
        <taxon>Pseudomonadati</taxon>
        <taxon>Pseudomonadota</taxon>
        <taxon>Gammaproteobacteria</taxon>
        <taxon>Acidiferrobacterales</taxon>
        <taxon>Acidiferrobacteraceae</taxon>
        <taxon>Sulfuricaulis</taxon>
    </lineage>
</organism>
<dbReference type="GO" id="GO:0003824">
    <property type="term" value="F:catalytic activity"/>
    <property type="evidence" value="ECO:0007669"/>
    <property type="project" value="UniProtKB-ARBA"/>
</dbReference>
<evidence type="ECO:0000313" key="8">
    <source>
        <dbReference type="Proteomes" id="UP000243180"/>
    </source>
</evidence>
<dbReference type="CDD" id="cd00130">
    <property type="entry name" value="PAS"/>
    <property type="match status" value="1"/>
</dbReference>
<dbReference type="InterPro" id="IPR001633">
    <property type="entry name" value="EAL_dom"/>
</dbReference>
<evidence type="ECO:0000259" key="5">
    <source>
        <dbReference type="PROSITE" id="PS50883"/>
    </source>
</evidence>
<comment type="cofactor">
    <cofactor evidence="1">
        <name>Mg(2+)</name>
        <dbReference type="ChEBI" id="CHEBI:18420"/>
    </cofactor>
</comment>
<dbReference type="OrthoDB" id="1316910at2"/>
<dbReference type="CDD" id="cd01949">
    <property type="entry name" value="GGDEF"/>
    <property type="match status" value="1"/>
</dbReference>
<dbReference type="InterPro" id="IPR035919">
    <property type="entry name" value="EAL_sf"/>
</dbReference>
<evidence type="ECO:0000256" key="2">
    <source>
        <dbReference type="SAM" id="Phobius"/>
    </source>
</evidence>
<dbReference type="Pfam" id="PF13426">
    <property type="entry name" value="PAS_9"/>
    <property type="match status" value="1"/>
</dbReference>
<dbReference type="InterPro" id="IPR043128">
    <property type="entry name" value="Rev_trsase/Diguanyl_cyclase"/>
</dbReference>
<keyword evidence="8" id="KW-1185">Reference proteome</keyword>
<protein>
    <submittedName>
        <fullName evidence="7">Diguanylate cyclase</fullName>
    </submittedName>
</protein>
<dbReference type="Pfam" id="PF00990">
    <property type="entry name" value="GGDEF"/>
    <property type="match status" value="1"/>
</dbReference>
<dbReference type="PROSITE" id="PS50887">
    <property type="entry name" value="GGDEF"/>
    <property type="match status" value="1"/>
</dbReference>
<dbReference type="InterPro" id="IPR000700">
    <property type="entry name" value="PAS-assoc_C"/>
</dbReference>
<dbReference type="PROSITE" id="PS50113">
    <property type="entry name" value="PAC"/>
    <property type="match status" value="1"/>
</dbReference>
<dbReference type="Proteomes" id="UP000243180">
    <property type="component" value="Chromosome"/>
</dbReference>
<dbReference type="EMBL" id="AP014879">
    <property type="protein sequence ID" value="BAV34368.1"/>
    <property type="molecule type" value="Genomic_DNA"/>
</dbReference>
<dbReference type="InParanoid" id="A0A1B4XHT6"/>
<dbReference type="PROSITE" id="PS50112">
    <property type="entry name" value="PAS"/>
    <property type="match status" value="1"/>
</dbReference>
<dbReference type="PANTHER" id="PTHR44757:SF2">
    <property type="entry name" value="BIOFILM ARCHITECTURE MAINTENANCE PROTEIN MBAA"/>
    <property type="match status" value="1"/>
</dbReference>
<evidence type="ECO:0000313" key="7">
    <source>
        <dbReference type="EMBL" id="BAV34368.1"/>
    </source>
</evidence>
<dbReference type="InterPro" id="IPR029787">
    <property type="entry name" value="Nucleotide_cyclase"/>
</dbReference>
<feature type="domain" description="EAL" evidence="5">
    <location>
        <begin position="333"/>
        <end position="588"/>
    </location>
</feature>
<dbReference type="NCBIfam" id="TIGR00254">
    <property type="entry name" value="GGDEF"/>
    <property type="match status" value="1"/>
</dbReference>
<keyword evidence="2" id="KW-0812">Transmembrane</keyword>
<dbReference type="SUPFAM" id="SSF55785">
    <property type="entry name" value="PYP-like sensor domain (PAS domain)"/>
    <property type="match status" value="1"/>
</dbReference>
<dbReference type="AlphaFoldDB" id="A0A1B4XHT6"/>
<reference evidence="7 8" key="1">
    <citation type="submission" date="2015-05" db="EMBL/GenBank/DDBJ databases">
        <title>Complete genome sequence of a sulfur-oxidizing gammaproteobacterium strain HA5.</title>
        <authorList>
            <person name="Miura A."/>
            <person name="Kojima H."/>
            <person name="Fukui M."/>
        </authorList>
    </citation>
    <scope>NUCLEOTIDE SEQUENCE [LARGE SCALE GENOMIC DNA]</scope>
    <source>
        <strain evidence="7 8">HA5</strain>
    </source>
</reference>
<dbReference type="SUPFAM" id="SSF55073">
    <property type="entry name" value="Nucleotide cyclase"/>
    <property type="match status" value="1"/>
</dbReference>
<dbReference type="PANTHER" id="PTHR44757">
    <property type="entry name" value="DIGUANYLATE CYCLASE DGCP"/>
    <property type="match status" value="1"/>
</dbReference>
<dbReference type="SMART" id="SM00267">
    <property type="entry name" value="GGDEF"/>
    <property type="match status" value="1"/>
</dbReference>
<proteinExistence type="predicted"/>
<dbReference type="InterPro" id="IPR000014">
    <property type="entry name" value="PAS"/>
</dbReference>
<keyword evidence="2" id="KW-1133">Transmembrane helix</keyword>
<dbReference type="SUPFAM" id="SSF141868">
    <property type="entry name" value="EAL domain-like"/>
    <property type="match status" value="1"/>
</dbReference>
<dbReference type="RefSeq" id="WP_096361117.1">
    <property type="nucleotide sequence ID" value="NZ_AP014879.1"/>
</dbReference>
<dbReference type="Gene3D" id="3.30.450.20">
    <property type="entry name" value="PAS domain"/>
    <property type="match status" value="1"/>
</dbReference>
<sequence>MSVDSTTLIVAVLAASATTLLLTLIYLRFAGHRSFREKTVIPAIDEQLRTVLGNIAEGVMIIDSQGTISMFNPMAEQIFGYKENEIRGKNIDALLTDIRTGVGGAIGSGTREAVGLRKSGATFQVDLTVCETGDRNHPGFVAIARDITERKQAEQRLVYLAQYDALTGLPTRALFHDRATHALARASREEKLVAIMYLDLDHFKTINDGMGHHVGDELLKAVAKRITSCLRDVDTVSRLGGDEFTVILESIPHIDNATIVAEKIIDVMQEPFRVDGHEVHITISIGITIYPMDDKDLASLLKDADQAMYRAKQAGRNNFQLFGIDMAENAAAVKQMEMQIENALERGELLLHYQPRVDLSSGNIIGVEALLRWQHPEMGLISAGDFMPLLERSKLVYTVDEWVLRTVCTQNYQWQKIGMSPLRMTVNISPYRFRRRGFVELVEKILKETNMSADYLELDVPPEKLVGTGHENYRAVLNQLSALGVHVALADNGAGTSFRDSFQRLPLYVMKIDRSFVRDATVDRDHAAIVEAVVSLARAMKLKVVAEGVETREQLDALRRYGCDMVQGYLFSKPVSTEDITRMLREGKRLV</sequence>
<feature type="domain" description="GGDEF" evidence="6">
    <location>
        <begin position="191"/>
        <end position="324"/>
    </location>
</feature>
<name>A0A1B4XHT6_9GAMM</name>
<dbReference type="SMART" id="SM00052">
    <property type="entry name" value="EAL"/>
    <property type="match status" value="1"/>
</dbReference>
<dbReference type="FunFam" id="3.30.70.270:FF:000001">
    <property type="entry name" value="Diguanylate cyclase domain protein"/>
    <property type="match status" value="1"/>
</dbReference>
<dbReference type="InterPro" id="IPR000160">
    <property type="entry name" value="GGDEF_dom"/>
</dbReference>
<dbReference type="Gene3D" id="3.30.70.270">
    <property type="match status" value="1"/>
</dbReference>
<dbReference type="PROSITE" id="PS50883">
    <property type="entry name" value="EAL"/>
    <property type="match status" value="1"/>
</dbReference>
<feature type="domain" description="PAS" evidence="3">
    <location>
        <begin position="44"/>
        <end position="98"/>
    </location>
</feature>
<dbReference type="InterPro" id="IPR035965">
    <property type="entry name" value="PAS-like_dom_sf"/>
</dbReference>
<evidence type="ECO:0000259" key="3">
    <source>
        <dbReference type="PROSITE" id="PS50112"/>
    </source>
</evidence>
<evidence type="ECO:0000259" key="4">
    <source>
        <dbReference type="PROSITE" id="PS50113"/>
    </source>
</evidence>
<dbReference type="KEGG" id="slim:SCL_2079"/>
<dbReference type="NCBIfam" id="TIGR00229">
    <property type="entry name" value="sensory_box"/>
    <property type="match status" value="1"/>
</dbReference>
<dbReference type="InterPro" id="IPR052155">
    <property type="entry name" value="Biofilm_reg_signaling"/>
</dbReference>